<gene>
    <name evidence="2" type="ORF">HannXRQ_Chr10g0306621</name>
    <name evidence="1" type="ORF">HanXRQr2_Chr10g0451051</name>
</gene>
<reference evidence="2" key="2">
    <citation type="submission" date="2017-02" db="EMBL/GenBank/DDBJ databases">
        <title>Sunflower complete genome.</title>
        <authorList>
            <person name="Langlade N."/>
            <person name="Munos S."/>
        </authorList>
    </citation>
    <scope>NUCLEOTIDE SEQUENCE [LARGE SCALE GENOMIC DNA]</scope>
    <source>
        <tissue evidence="2">Leaves</tissue>
    </source>
</reference>
<evidence type="ECO:0000313" key="2">
    <source>
        <dbReference type="EMBL" id="OTG12157.1"/>
    </source>
</evidence>
<sequence length="62" mass="6326">MMIPSTAAVSYSSSGGMSTSTFDRTLPSSAPTFGALGFSSFNTLGPSFSNLVNVAVLCLRVS</sequence>
<dbReference type="AlphaFoldDB" id="A0A251TM00"/>
<reference evidence="1" key="3">
    <citation type="submission" date="2020-06" db="EMBL/GenBank/DDBJ databases">
        <title>Helianthus annuus Genome sequencing and assembly Release 2.</title>
        <authorList>
            <person name="Gouzy J."/>
            <person name="Langlade N."/>
            <person name="Munos S."/>
        </authorList>
    </citation>
    <scope>NUCLEOTIDE SEQUENCE</scope>
    <source>
        <tissue evidence="1">Leaves</tissue>
    </source>
</reference>
<accession>A0A251TM00</accession>
<dbReference type="Proteomes" id="UP000215914">
    <property type="component" value="Chromosome 10"/>
</dbReference>
<dbReference type="InParanoid" id="A0A251TM00"/>
<name>A0A251TM00_HELAN</name>
<reference evidence="1 3" key="1">
    <citation type="journal article" date="2017" name="Nature">
        <title>The sunflower genome provides insights into oil metabolism, flowering and Asterid evolution.</title>
        <authorList>
            <person name="Badouin H."/>
            <person name="Gouzy J."/>
            <person name="Grassa C.J."/>
            <person name="Murat F."/>
            <person name="Staton S.E."/>
            <person name="Cottret L."/>
            <person name="Lelandais-Briere C."/>
            <person name="Owens G.L."/>
            <person name="Carrere S."/>
            <person name="Mayjonade B."/>
            <person name="Legrand L."/>
            <person name="Gill N."/>
            <person name="Kane N.C."/>
            <person name="Bowers J.E."/>
            <person name="Hubner S."/>
            <person name="Bellec A."/>
            <person name="Berard A."/>
            <person name="Berges H."/>
            <person name="Blanchet N."/>
            <person name="Boniface M.C."/>
            <person name="Brunel D."/>
            <person name="Catrice O."/>
            <person name="Chaidir N."/>
            <person name="Claudel C."/>
            <person name="Donnadieu C."/>
            <person name="Faraut T."/>
            <person name="Fievet G."/>
            <person name="Helmstetter N."/>
            <person name="King M."/>
            <person name="Knapp S.J."/>
            <person name="Lai Z."/>
            <person name="Le Paslier M.C."/>
            <person name="Lippi Y."/>
            <person name="Lorenzon L."/>
            <person name="Mandel J.R."/>
            <person name="Marage G."/>
            <person name="Marchand G."/>
            <person name="Marquand E."/>
            <person name="Bret-Mestries E."/>
            <person name="Morien E."/>
            <person name="Nambeesan S."/>
            <person name="Nguyen T."/>
            <person name="Pegot-Espagnet P."/>
            <person name="Pouilly N."/>
            <person name="Raftis F."/>
            <person name="Sallet E."/>
            <person name="Schiex T."/>
            <person name="Thomas J."/>
            <person name="Vandecasteele C."/>
            <person name="Vares D."/>
            <person name="Vear F."/>
            <person name="Vautrin S."/>
            <person name="Crespi M."/>
            <person name="Mangin B."/>
            <person name="Burke J.M."/>
            <person name="Salse J."/>
            <person name="Munos S."/>
            <person name="Vincourt P."/>
            <person name="Rieseberg L.H."/>
            <person name="Langlade N.B."/>
        </authorList>
    </citation>
    <scope>NUCLEOTIDE SEQUENCE [LARGE SCALE GENOMIC DNA]</scope>
    <source>
        <strain evidence="3">cv. SF193</strain>
        <tissue evidence="1">Leaves</tissue>
    </source>
</reference>
<keyword evidence="3" id="KW-1185">Reference proteome</keyword>
<dbReference type="Gramene" id="mRNA:HanXRQr2_Chr10g0451051">
    <property type="protein sequence ID" value="mRNA:HanXRQr2_Chr10g0451051"/>
    <property type="gene ID" value="HanXRQr2_Chr10g0451051"/>
</dbReference>
<protein>
    <submittedName>
        <fullName evidence="2">Uncharacterized protein</fullName>
    </submittedName>
</protein>
<evidence type="ECO:0000313" key="3">
    <source>
        <dbReference type="Proteomes" id="UP000215914"/>
    </source>
</evidence>
<dbReference type="EMBL" id="CM007899">
    <property type="protein sequence ID" value="OTG12157.1"/>
    <property type="molecule type" value="Genomic_DNA"/>
</dbReference>
<dbReference type="EMBL" id="MNCJ02000325">
    <property type="protein sequence ID" value="KAF5787288.1"/>
    <property type="molecule type" value="Genomic_DNA"/>
</dbReference>
<organism evidence="2 3">
    <name type="scientific">Helianthus annuus</name>
    <name type="common">Common sunflower</name>
    <dbReference type="NCBI Taxonomy" id="4232"/>
    <lineage>
        <taxon>Eukaryota</taxon>
        <taxon>Viridiplantae</taxon>
        <taxon>Streptophyta</taxon>
        <taxon>Embryophyta</taxon>
        <taxon>Tracheophyta</taxon>
        <taxon>Spermatophyta</taxon>
        <taxon>Magnoliopsida</taxon>
        <taxon>eudicotyledons</taxon>
        <taxon>Gunneridae</taxon>
        <taxon>Pentapetalae</taxon>
        <taxon>asterids</taxon>
        <taxon>campanulids</taxon>
        <taxon>Asterales</taxon>
        <taxon>Asteraceae</taxon>
        <taxon>Asteroideae</taxon>
        <taxon>Heliantheae alliance</taxon>
        <taxon>Heliantheae</taxon>
        <taxon>Helianthus</taxon>
    </lineage>
</organism>
<evidence type="ECO:0000313" key="1">
    <source>
        <dbReference type="EMBL" id="KAF5787288.1"/>
    </source>
</evidence>
<proteinExistence type="predicted"/>